<dbReference type="AlphaFoldDB" id="A0A9W8LLZ4"/>
<sequence>MESTDLITYLGLESQYEQYDAKSAYICDGLLEKIPTFADGKYCIGDSEDNIKEGMLVKWFEQIYHHLKSLDTNEYLASPPNTRYIYENHETTSIHGSDAVLKLSWTPVERQPEGALYDILQHGKVENIPKIYRSGIIVGDFLGYRLEYILMEHCGEPVNALFAKHGQDANDDDYLYSCAGNVIQKVCACLLQAASAGVFHRDVSAGNITLRDGKVFLIDWGFGKVIPAVLDVNTKDIVNGTWNIDLDKITRSEDARDGVTGTVLFMGVRILMGLTSHSVFDDMESVFYVVLSVLSYIGSSKSEKNDSELRKANHWIQATSRIGCVADEANYLRHFGVSECSEGLRHILDALRTILFEQDGRFIGGILLSAKVDVRKEDKMAIRHLLGDEVYNRCFPESAEAPSNAEDSSASLKRKFATATITDTTSMKLPKVSKEQDDRENTDPNIFGS</sequence>
<dbReference type="EMBL" id="JANBUM010000027">
    <property type="protein sequence ID" value="KAJ2787292.1"/>
    <property type="molecule type" value="Genomic_DNA"/>
</dbReference>
<dbReference type="PANTHER" id="PTHR38248:SF2">
    <property type="entry name" value="FUNK1 11"/>
    <property type="match status" value="1"/>
</dbReference>
<organism evidence="3 4">
    <name type="scientific">Coemansia interrupta</name>
    <dbReference type="NCBI Taxonomy" id="1126814"/>
    <lineage>
        <taxon>Eukaryota</taxon>
        <taxon>Fungi</taxon>
        <taxon>Fungi incertae sedis</taxon>
        <taxon>Zoopagomycota</taxon>
        <taxon>Kickxellomycotina</taxon>
        <taxon>Kickxellomycetes</taxon>
        <taxon>Kickxellales</taxon>
        <taxon>Kickxellaceae</taxon>
        <taxon>Coemansia</taxon>
    </lineage>
</organism>
<dbReference type="PANTHER" id="PTHR38248">
    <property type="entry name" value="FUNK1 6"/>
    <property type="match status" value="1"/>
</dbReference>
<feature type="compositionally biased region" description="Basic and acidic residues" evidence="1">
    <location>
        <begin position="432"/>
        <end position="442"/>
    </location>
</feature>
<dbReference type="Pfam" id="PF17667">
    <property type="entry name" value="Pkinase_fungal"/>
    <property type="match status" value="1"/>
</dbReference>
<proteinExistence type="predicted"/>
<dbReference type="Gene3D" id="1.10.510.10">
    <property type="entry name" value="Transferase(Phosphotransferase) domain 1"/>
    <property type="match status" value="1"/>
</dbReference>
<evidence type="ECO:0000256" key="1">
    <source>
        <dbReference type="SAM" id="MobiDB-lite"/>
    </source>
</evidence>
<protein>
    <recommendedName>
        <fullName evidence="2">Fungal-type protein kinase domain-containing protein</fullName>
    </recommendedName>
</protein>
<reference evidence="3" key="1">
    <citation type="submission" date="2022-07" db="EMBL/GenBank/DDBJ databases">
        <title>Phylogenomic reconstructions and comparative analyses of Kickxellomycotina fungi.</title>
        <authorList>
            <person name="Reynolds N.K."/>
            <person name="Stajich J.E."/>
            <person name="Barry K."/>
            <person name="Grigoriev I.V."/>
            <person name="Crous P."/>
            <person name="Smith M.E."/>
        </authorList>
    </citation>
    <scope>NUCLEOTIDE SEQUENCE</scope>
    <source>
        <strain evidence="3">BCRC 34489</strain>
    </source>
</reference>
<gene>
    <name evidence="3" type="ORF">GGI15_000842</name>
</gene>
<feature type="domain" description="Fungal-type protein kinase" evidence="2">
    <location>
        <begin position="195"/>
        <end position="293"/>
    </location>
</feature>
<name>A0A9W8LLZ4_9FUNG</name>
<dbReference type="InterPro" id="IPR011009">
    <property type="entry name" value="Kinase-like_dom_sf"/>
</dbReference>
<dbReference type="InterPro" id="IPR040976">
    <property type="entry name" value="Pkinase_fungal"/>
</dbReference>
<dbReference type="SUPFAM" id="SSF56112">
    <property type="entry name" value="Protein kinase-like (PK-like)"/>
    <property type="match status" value="1"/>
</dbReference>
<accession>A0A9W8LLZ4</accession>
<evidence type="ECO:0000313" key="4">
    <source>
        <dbReference type="Proteomes" id="UP001140172"/>
    </source>
</evidence>
<keyword evidence="4" id="KW-1185">Reference proteome</keyword>
<evidence type="ECO:0000259" key="2">
    <source>
        <dbReference type="Pfam" id="PF17667"/>
    </source>
</evidence>
<evidence type="ECO:0000313" key="3">
    <source>
        <dbReference type="EMBL" id="KAJ2787292.1"/>
    </source>
</evidence>
<dbReference type="Proteomes" id="UP001140172">
    <property type="component" value="Unassembled WGS sequence"/>
</dbReference>
<feature type="region of interest" description="Disordered" evidence="1">
    <location>
        <begin position="427"/>
        <end position="449"/>
    </location>
</feature>
<dbReference type="OrthoDB" id="5592585at2759"/>
<comment type="caution">
    <text evidence="3">The sequence shown here is derived from an EMBL/GenBank/DDBJ whole genome shotgun (WGS) entry which is preliminary data.</text>
</comment>